<evidence type="ECO:0000256" key="4">
    <source>
        <dbReference type="ARBA" id="ARBA00022729"/>
    </source>
</evidence>
<keyword evidence="4 7" id="KW-0732">Signal</keyword>
<gene>
    <name evidence="10" type="ORF">C2S53_007913</name>
</gene>
<evidence type="ECO:0000256" key="5">
    <source>
        <dbReference type="ARBA" id="ARBA00023136"/>
    </source>
</evidence>
<dbReference type="Pfam" id="PF03330">
    <property type="entry name" value="DPBB_1"/>
    <property type="match status" value="1"/>
</dbReference>
<sequence>MGSSHGVVLFCLAILCAAAVDAAGIEDIILQRHGWEHAHATFYGTPDGLGMGGACGYRNPFEKGYGQETTALSTALFNDGAACGACFEIVCINNPQWCRPGVIRVTATNFCPPDYSKSQDIWCNPPQKHFDLSLSMFLRIAEYKAGIVPVVYRRAKCWKRGGVKFEMGGNMYWTLVLVHNVGGAGDVVSVRVKSSSSSWTQMIRNWGQNWQTFEDLHGRSLSFEVTTSDGLMVQEIDVVPNDWQIGMSYEGRRNFG</sequence>
<feature type="domain" description="Expansin-like CBD" evidence="9">
    <location>
        <begin position="172"/>
        <end position="251"/>
    </location>
</feature>
<dbReference type="PRINTS" id="PR01226">
    <property type="entry name" value="EXPANSIN"/>
</dbReference>
<dbReference type="SUPFAM" id="SSF50685">
    <property type="entry name" value="Barwin-like endoglucanases"/>
    <property type="match status" value="1"/>
</dbReference>
<feature type="domain" description="Expansin-like EG45" evidence="8">
    <location>
        <begin position="52"/>
        <end position="162"/>
    </location>
</feature>
<feature type="signal peptide" evidence="7">
    <location>
        <begin position="1"/>
        <end position="22"/>
    </location>
</feature>
<dbReference type="EMBL" id="SDAM02000099">
    <property type="protein sequence ID" value="KAH6830441.1"/>
    <property type="molecule type" value="Genomic_DNA"/>
</dbReference>
<feature type="chain" id="PRO_5041770530" description="Expansin" evidence="7">
    <location>
        <begin position="23"/>
        <end position="256"/>
    </location>
</feature>
<dbReference type="Gene3D" id="2.40.40.10">
    <property type="entry name" value="RlpA-like domain"/>
    <property type="match status" value="1"/>
</dbReference>
<dbReference type="PRINTS" id="PR01225">
    <property type="entry name" value="EXPANSNFAMLY"/>
</dbReference>
<protein>
    <recommendedName>
        <fullName evidence="7">Expansin</fullName>
    </recommendedName>
</protein>
<dbReference type="PANTHER" id="PTHR31867">
    <property type="entry name" value="EXPANSIN-A15"/>
    <property type="match status" value="1"/>
</dbReference>
<dbReference type="GO" id="GO:0009664">
    <property type="term" value="P:plant-type cell wall organization"/>
    <property type="evidence" value="ECO:0007669"/>
    <property type="project" value="InterPro"/>
</dbReference>
<keyword evidence="6 7" id="KW-0961">Cell wall biogenesis/degradation</keyword>
<dbReference type="GO" id="GO:0009653">
    <property type="term" value="P:anatomical structure morphogenesis"/>
    <property type="evidence" value="ECO:0007669"/>
    <property type="project" value="UniProtKB-ARBA"/>
</dbReference>
<dbReference type="InterPro" id="IPR036749">
    <property type="entry name" value="Expansin_CBD_sf"/>
</dbReference>
<dbReference type="Proteomes" id="UP001190926">
    <property type="component" value="Unassembled WGS sequence"/>
</dbReference>
<dbReference type="SMART" id="SM00837">
    <property type="entry name" value="DPBB_1"/>
    <property type="match status" value="1"/>
</dbReference>
<dbReference type="CDD" id="cd22274">
    <property type="entry name" value="DPBB_EXPA_N"/>
    <property type="match status" value="1"/>
</dbReference>
<evidence type="ECO:0000259" key="9">
    <source>
        <dbReference type="PROSITE" id="PS50843"/>
    </source>
</evidence>
<evidence type="ECO:0000313" key="10">
    <source>
        <dbReference type="EMBL" id="KAH6830441.1"/>
    </source>
</evidence>
<name>A0AAD4P8R2_PERFH</name>
<keyword evidence="5" id="KW-0472">Membrane</keyword>
<evidence type="ECO:0000313" key="11">
    <source>
        <dbReference type="Proteomes" id="UP001190926"/>
    </source>
</evidence>
<dbReference type="SUPFAM" id="SSF49590">
    <property type="entry name" value="PHL pollen allergen"/>
    <property type="match status" value="1"/>
</dbReference>
<evidence type="ECO:0000256" key="6">
    <source>
        <dbReference type="ARBA" id="ARBA00023316"/>
    </source>
</evidence>
<dbReference type="Pfam" id="PF01357">
    <property type="entry name" value="Expansin_C"/>
    <property type="match status" value="1"/>
</dbReference>
<evidence type="ECO:0000256" key="2">
    <source>
        <dbReference type="ARBA" id="ARBA00022512"/>
    </source>
</evidence>
<comment type="caution">
    <text evidence="10">The sequence shown here is derived from an EMBL/GenBank/DDBJ whole genome shotgun (WGS) entry which is preliminary data.</text>
</comment>
<dbReference type="GO" id="GO:0005576">
    <property type="term" value="C:extracellular region"/>
    <property type="evidence" value="ECO:0007669"/>
    <property type="project" value="InterPro"/>
</dbReference>
<dbReference type="InterPro" id="IPR036908">
    <property type="entry name" value="RlpA-like_sf"/>
</dbReference>
<reference evidence="10 11" key="1">
    <citation type="journal article" date="2021" name="Nat. Commun.">
        <title>Incipient diploidization of the medicinal plant Perilla within 10,000 years.</title>
        <authorList>
            <person name="Zhang Y."/>
            <person name="Shen Q."/>
            <person name="Leng L."/>
            <person name="Zhang D."/>
            <person name="Chen S."/>
            <person name="Shi Y."/>
            <person name="Ning Z."/>
            <person name="Chen S."/>
        </authorList>
    </citation>
    <scope>NUCLEOTIDE SEQUENCE [LARGE SCALE GENOMIC DNA]</scope>
    <source>
        <strain evidence="11">cv. PC099</strain>
    </source>
</reference>
<dbReference type="InterPro" id="IPR007117">
    <property type="entry name" value="Expansin_CBD"/>
</dbReference>
<evidence type="ECO:0000256" key="7">
    <source>
        <dbReference type="RuleBase" id="RU365023"/>
    </source>
</evidence>
<comment type="function">
    <text evidence="7">Causes loosening and extension of plant cell walls by disrupting non-covalent bonding between cellulose microfibrils and matrix glucans. No enzymatic activity has been found.</text>
</comment>
<evidence type="ECO:0000256" key="3">
    <source>
        <dbReference type="ARBA" id="ARBA00022525"/>
    </source>
</evidence>
<dbReference type="Gene3D" id="2.60.40.760">
    <property type="entry name" value="Expansin, cellulose-binding-like domain"/>
    <property type="match status" value="1"/>
</dbReference>
<proteinExistence type="inferred from homology"/>
<dbReference type="GO" id="GO:0016020">
    <property type="term" value="C:membrane"/>
    <property type="evidence" value="ECO:0007669"/>
    <property type="project" value="UniProtKB-SubCell"/>
</dbReference>
<comment type="subcellular location">
    <subcellularLocation>
        <location evidence="7">Secreted</location>
        <location evidence="7">Cell wall</location>
    </subcellularLocation>
    <subcellularLocation>
        <location evidence="7">Membrane</location>
        <topology evidence="7">Peripheral membrane protein</topology>
    </subcellularLocation>
</comment>
<keyword evidence="11" id="KW-1185">Reference proteome</keyword>
<evidence type="ECO:0000259" key="8">
    <source>
        <dbReference type="PROSITE" id="PS50842"/>
    </source>
</evidence>
<organism evidence="10 11">
    <name type="scientific">Perilla frutescens var. hirtella</name>
    <name type="common">Perilla citriodora</name>
    <name type="synonym">Perilla setoyensis</name>
    <dbReference type="NCBI Taxonomy" id="608512"/>
    <lineage>
        <taxon>Eukaryota</taxon>
        <taxon>Viridiplantae</taxon>
        <taxon>Streptophyta</taxon>
        <taxon>Embryophyta</taxon>
        <taxon>Tracheophyta</taxon>
        <taxon>Spermatophyta</taxon>
        <taxon>Magnoliopsida</taxon>
        <taxon>eudicotyledons</taxon>
        <taxon>Gunneridae</taxon>
        <taxon>Pentapetalae</taxon>
        <taxon>asterids</taxon>
        <taxon>lamiids</taxon>
        <taxon>Lamiales</taxon>
        <taxon>Lamiaceae</taxon>
        <taxon>Nepetoideae</taxon>
        <taxon>Elsholtzieae</taxon>
        <taxon>Perilla</taxon>
    </lineage>
</organism>
<dbReference type="AlphaFoldDB" id="A0AAD4P8R2"/>
<evidence type="ECO:0000256" key="1">
    <source>
        <dbReference type="ARBA" id="ARBA00005392"/>
    </source>
</evidence>
<keyword evidence="3 7" id="KW-0964">Secreted</keyword>
<dbReference type="PROSITE" id="PS50842">
    <property type="entry name" value="EXPANSIN_EG45"/>
    <property type="match status" value="1"/>
</dbReference>
<dbReference type="InterPro" id="IPR009009">
    <property type="entry name" value="RlpA-like_DPBB"/>
</dbReference>
<dbReference type="InterPro" id="IPR002963">
    <property type="entry name" value="Expansin"/>
</dbReference>
<keyword evidence="2 7" id="KW-0134">Cell wall</keyword>
<dbReference type="InterPro" id="IPR007112">
    <property type="entry name" value="Expansin/allergen_DPBB_dom"/>
</dbReference>
<dbReference type="PROSITE" id="PS50843">
    <property type="entry name" value="EXPANSIN_CBD"/>
    <property type="match status" value="1"/>
</dbReference>
<accession>A0AAD4P8R2</accession>
<comment type="similarity">
    <text evidence="1 7">Belongs to the expansin family. Expansin A subfamily.</text>
</comment>
<dbReference type="InterPro" id="IPR007118">
    <property type="entry name" value="Expan_Lol_pI"/>
</dbReference>